<dbReference type="SMART" id="SM00360">
    <property type="entry name" value="RRM"/>
    <property type="match status" value="1"/>
</dbReference>
<organism evidence="5 6">
    <name type="scientific">Salarias fasciatus</name>
    <name type="common">Jewelled blenny</name>
    <name type="synonym">Blennius fasciatus</name>
    <dbReference type="NCBI Taxonomy" id="181472"/>
    <lineage>
        <taxon>Eukaryota</taxon>
        <taxon>Metazoa</taxon>
        <taxon>Chordata</taxon>
        <taxon>Craniata</taxon>
        <taxon>Vertebrata</taxon>
        <taxon>Euteleostomi</taxon>
        <taxon>Actinopterygii</taxon>
        <taxon>Neopterygii</taxon>
        <taxon>Teleostei</taxon>
        <taxon>Neoteleostei</taxon>
        <taxon>Acanthomorphata</taxon>
        <taxon>Ovalentaria</taxon>
        <taxon>Blenniimorphae</taxon>
        <taxon>Blenniiformes</taxon>
        <taxon>Blennioidei</taxon>
        <taxon>Blenniidae</taxon>
        <taxon>Salariinae</taxon>
        <taxon>Salarias</taxon>
    </lineage>
</organism>
<dbReference type="GO" id="GO:0003723">
    <property type="term" value="F:RNA binding"/>
    <property type="evidence" value="ECO:0007669"/>
    <property type="project" value="UniProtKB-UniRule"/>
</dbReference>
<reference evidence="5" key="1">
    <citation type="submission" date="2019-06" db="EMBL/GenBank/DDBJ databases">
        <authorList>
            <consortium name="Wellcome Sanger Institute Data Sharing"/>
        </authorList>
    </citation>
    <scope>NUCLEOTIDE SEQUENCE [LARGE SCALE GENOMIC DNA]</scope>
</reference>
<dbReference type="PANTHER" id="PTHR48034">
    <property type="entry name" value="TRANSFORMER-2 SEX-DETERMINING PROTEIN-RELATED"/>
    <property type="match status" value="1"/>
</dbReference>
<keyword evidence="1 2" id="KW-0694">RNA-binding</keyword>
<evidence type="ECO:0000256" key="1">
    <source>
        <dbReference type="ARBA" id="ARBA00022884"/>
    </source>
</evidence>
<accession>A0A672FB14</accession>
<evidence type="ECO:0000256" key="3">
    <source>
        <dbReference type="SAM" id="MobiDB-lite"/>
    </source>
</evidence>
<feature type="compositionally biased region" description="Basic residues" evidence="3">
    <location>
        <begin position="90"/>
        <end position="110"/>
    </location>
</feature>
<proteinExistence type="predicted"/>
<feature type="domain" description="RRM" evidence="4">
    <location>
        <begin position="1"/>
        <end position="65"/>
    </location>
</feature>
<dbReference type="PROSITE" id="PS50102">
    <property type="entry name" value="RRM"/>
    <property type="match status" value="1"/>
</dbReference>
<feature type="region of interest" description="Disordered" evidence="3">
    <location>
        <begin position="89"/>
        <end position="110"/>
    </location>
</feature>
<dbReference type="Pfam" id="PF00076">
    <property type="entry name" value="RRM_1"/>
    <property type="match status" value="1"/>
</dbReference>
<evidence type="ECO:0000313" key="6">
    <source>
        <dbReference type="Proteomes" id="UP000472267"/>
    </source>
</evidence>
<dbReference type="Gene3D" id="3.30.70.330">
    <property type="match status" value="1"/>
</dbReference>
<dbReference type="InterPro" id="IPR035979">
    <property type="entry name" value="RBD_domain_sf"/>
</dbReference>
<name>A0A672FB14_SALFA</name>
<sequence>MDDGKLKELFSRYGKRVRFNLHSGERCKGFGFVCFSSPEEASKAMKEMNGRVLGTRALYVVLAWARPAPARFKRAPPVLTLHSAPVWTLGKRRQKERKKHRRSKTANKND</sequence>
<dbReference type="InterPro" id="IPR012677">
    <property type="entry name" value="Nucleotide-bd_a/b_plait_sf"/>
</dbReference>
<reference evidence="5" key="2">
    <citation type="submission" date="2025-08" db="UniProtKB">
        <authorList>
            <consortium name="Ensembl"/>
        </authorList>
    </citation>
    <scope>IDENTIFICATION</scope>
</reference>
<evidence type="ECO:0000313" key="5">
    <source>
        <dbReference type="Ensembl" id="ENSSFAP00005001315.1"/>
    </source>
</evidence>
<dbReference type="SUPFAM" id="SSF54928">
    <property type="entry name" value="RNA-binding domain, RBD"/>
    <property type="match status" value="1"/>
</dbReference>
<dbReference type="InParanoid" id="A0A672FB14"/>
<reference evidence="5" key="3">
    <citation type="submission" date="2025-09" db="UniProtKB">
        <authorList>
            <consortium name="Ensembl"/>
        </authorList>
    </citation>
    <scope>IDENTIFICATION</scope>
</reference>
<evidence type="ECO:0000256" key="2">
    <source>
        <dbReference type="PROSITE-ProRule" id="PRU00176"/>
    </source>
</evidence>
<dbReference type="Proteomes" id="UP000472267">
    <property type="component" value="Chromosome 15"/>
</dbReference>
<dbReference type="Ensembl" id="ENSSFAT00005001405.1">
    <property type="protein sequence ID" value="ENSSFAP00005001315.1"/>
    <property type="gene ID" value="ENSSFAG00005000963.1"/>
</dbReference>
<keyword evidence="6" id="KW-1185">Reference proteome</keyword>
<evidence type="ECO:0000259" key="4">
    <source>
        <dbReference type="PROSITE" id="PS50102"/>
    </source>
</evidence>
<dbReference type="AlphaFoldDB" id="A0A672FB14"/>
<dbReference type="InterPro" id="IPR050441">
    <property type="entry name" value="RBM"/>
</dbReference>
<protein>
    <recommendedName>
        <fullName evidence="4">RRM domain-containing protein</fullName>
    </recommendedName>
</protein>
<dbReference type="InterPro" id="IPR000504">
    <property type="entry name" value="RRM_dom"/>
</dbReference>